<gene>
    <name evidence="3" type="ORF">SISNIDRAFT_487394</name>
</gene>
<accession>A0A164SEU3</accession>
<dbReference type="EMBL" id="KV419415">
    <property type="protein sequence ID" value="KZS91407.1"/>
    <property type="molecule type" value="Genomic_DNA"/>
</dbReference>
<feature type="transmembrane region" description="Helical" evidence="2">
    <location>
        <begin position="251"/>
        <end position="276"/>
    </location>
</feature>
<evidence type="ECO:0000256" key="1">
    <source>
        <dbReference type="SAM" id="MobiDB-lite"/>
    </source>
</evidence>
<organism evidence="3 4">
    <name type="scientific">Sistotremastrum niveocremeum HHB9708</name>
    <dbReference type="NCBI Taxonomy" id="1314777"/>
    <lineage>
        <taxon>Eukaryota</taxon>
        <taxon>Fungi</taxon>
        <taxon>Dikarya</taxon>
        <taxon>Basidiomycota</taxon>
        <taxon>Agaricomycotina</taxon>
        <taxon>Agaricomycetes</taxon>
        <taxon>Sistotremastrales</taxon>
        <taxon>Sistotremastraceae</taxon>
        <taxon>Sertulicium</taxon>
        <taxon>Sertulicium niveocremeum</taxon>
    </lineage>
</organism>
<evidence type="ECO:0000313" key="4">
    <source>
        <dbReference type="Proteomes" id="UP000076722"/>
    </source>
</evidence>
<feature type="transmembrane region" description="Helical" evidence="2">
    <location>
        <begin position="12"/>
        <end position="31"/>
    </location>
</feature>
<dbReference type="AlphaFoldDB" id="A0A164SEU3"/>
<feature type="transmembrane region" description="Helical" evidence="2">
    <location>
        <begin position="122"/>
        <end position="140"/>
    </location>
</feature>
<proteinExistence type="predicted"/>
<evidence type="ECO:0000256" key="2">
    <source>
        <dbReference type="SAM" id="Phobius"/>
    </source>
</evidence>
<feature type="transmembrane region" description="Helical" evidence="2">
    <location>
        <begin position="210"/>
        <end position="231"/>
    </location>
</feature>
<feature type="transmembrane region" description="Helical" evidence="2">
    <location>
        <begin position="38"/>
        <end position="61"/>
    </location>
</feature>
<keyword evidence="2" id="KW-0472">Membrane</keyword>
<feature type="transmembrane region" description="Helical" evidence="2">
    <location>
        <begin position="160"/>
        <end position="189"/>
    </location>
</feature>
<sequence>MSKILRPLYLTLEILGGHIGLPLLLIAFQFVKHKRSPVVFHFCVTWIIFSIAGSMTVYGPTPLEALTSQGLCLLTQASDDGATIMTSLATLSLLLNLYFCLIQPSWYVDRQWRRRVELTLAYTPYVGFFIFFFQTYAWSAPISGQPGRSTFSDNFCNFTGIIWVPSYFLAIGILGIATLLDGLILVSLFQSRTRPAEERRQLRDIIIRMSLFSAYRAVYLVIYVIMSIGSGGKIAGFSEQSLEVMGITVQYVQAASPLIAFLVLGTKSDVLAVWGIRLPNRWRTHYAVCQKAMESGMKSVCTCDEVDESDLESGSFDDTRQRQTNPETSWPSRGTVVVPDWAPSRAQSRHSVMSIVDIH</sequence>
<keyword evidence="2" id="KW-1133">Transmembrane helix</keyword>
<evidence type="ECO:0000313" key="3">
    <source>
        <dbReference type="EMBL" id="KZS91407.1"/>
    </source>
</evidence>
<protein>
    <recommendedName>
        <fullName evidence="5">G-protein coupled receptors family 1 profile domain-containing protein</fullName>
    </recommendedName>
</protein>
<feature type="transmembrane region" description="Helical" evidence="2">
    <location>
        <begin position="81"/>
        <end position="101"/>
    </location>
</feature>
<keyword evidence="2" id="KW-0812">Transmembrane</keyword>
<dbReference type="STRING" id="1314777.A0A164SEU3"/>
<reference evidence="3 4" key="1">
    <citation type="journal article" date="2016" name="Mol. Biol. Evol.">
        <title>Comparative Genomics of Early-Diverging Mushroom-Forming Fungi Provides Insights into the Origins of Lignocellulose Decay Capabilities.</title>
        <authorList>
            <person name="Nagy L.G."/>
            <person name="Riley R."/>
            <person name="Tritt A."/>
            <person name="Adam C."/>
            <person name="Daum C."/>
            <person name="Floudas D."/>
            <person name="Sun H."/>
            <person name="Yadav J.S."/>
            <person name="Pangilinan J."/>
            <person name="Larsson K.H."/>
            <person name="Matsuura K."/>
            <person name="Barry K."/>
            <person name="Labutti K."/>
            <person name="Kuo R."/>
            <person name="Ohm R.A."/>
            <person name="Bhattacharya S.S."/>
            <person name="Shirouzu T."/>
            <person name="Yoshinaga Y."/>
            <person name="Martin F.M."/>
            <person name="Grigoriev I.V."/>
            <person name="Hibbett D.S."/>
        </authorList>
    </citation>
    <scope>NUCLEOTIDE SEQUENCE [LARGE SCALE GENOMIC DNA]</scope>
    <source>
        <strain evidence="3 4">HHB9708</strain>
    </source>
</reference>
<dbReference type="Proteomes" id="UP000076722">
    <property type="component" value="Unassembled WGS sequence"/>
</dbReference>
<name>A0A164SEU3_9AGAM</name>
<feature type="compositionally biased region" description="Polar residues" evidence="1">
    <location>
        <begin position="322"/>
        <end position="332"/>
    </location>
</feature>
<keyword evidence="4" id="KW-1185">Reference proteome</keyword>
<dbReference type="Gene3D" id="1.20.1070.10">
    <property type="entry name" value="Rhodopsin 7-helix transmembrane proteins"/>
    <property type="match status" value="1"/>
</dbReference>
<evidence type="ECO:0008006" key="5">
    <source>
        <dbReference type="Google" id="ProtNLM"/>
    </source>
</evidence>
<dbReference type="OrthoDB" id="3046318at2759"/>
<feature type="region of interest" description="Disordered" evidence="1">
    <location>
        <begin position="311"/>
        <end position="333"/>
    </location>
</feature>